<gene>
    <name evidence="5" type="ORF">LSTR_LSTR000952</name>
</gene>
<dbReference type="InterPro" id="IPR007588">
    <property type="entry name" value="Znf_FLYWCH"/>
</dbReference>
<evidence type="ECO:0000259" key="4">
    <source>
        <dbReference type="Pfam" id="PF04500"/>
    </source>
</evidence>
<accession>A0A482X2G8</accession>
<evidence type="ECO:0000256" key="3">
    <source>
        <dbReference type="ARBA" id="ARBA00022833"/>
    </source>
</evidence>
<dbReference type="GO" id="GO:0008270">
    <property type="term" value="F:zinc ion binding"/>
    <property type="evidence" value="ECO:0007669"/>
    <property type="project" value="UniProtKB-KW"/>
</dbReference>
<keyword evidence="1" id="KW-0479">Metal-binding</keyword>
<evidence type="ECO:0000313" key="6">
    <source>
        <dbReference type="Proteomes" id="UP000291343"/>
    </source>
</evidence>
<feature type="domain" description="FLYWCH-type" evidence="4">
    <location>
        <begin position="38"/>
        <end position="94"/>
    </location>
</feature>
<dbReference type="EMBL" id="QKKF02019844">
    <property type="protein sequence ID" value="RZF39431.1"/>
    <property type="molecule type" value="Genomic_DNA"/>
</dbReference>
<dbReference type="Pfam" id="PF04500">
    <property type="entry name" value="FLYWCH"/>
    <property type="match status" value="1"/>
</dbReference>
<dbReference type="InParanoid" id="A0A482X2G8"/>
<proteinExistence type="predicted"/>
<keyword evidence="3" id="KW-0862">Zinc</keyword>
<keyword evidence="6" id="KW-1185">Reference proteome</keyword>
<dbReference type="AlphaFoldDB" id="A0A482X2G8"/>
<protein>
    <recommendedName>
        <fullName evidence="4">FLYWCH-type domain-containing protein</fullName>
    </recommendedName>
</protein>
<reference evidence="5 6" key="1">
    <citation type="journal article" date="2017" name="Gigascience">
        <title>Genome sequence of the small brown planthopper, Laodelphax striatellus.</title>
        <authorList>
            <person name="Zhu J."/>
            <person name="Jiang F."/>
            <person name="Wang X."/>
            <person name="Yang P."/>
            <person name="Bao Y."/>
            <person name="Zhao W."/>
            <person name="Wang W."/>
            <person name="Lu H."/>
            <person name="Wang Q."/>
            <person name="Cui N."/>
            <person name="Li J."/>
            <person name="Chen X."/>
            <person name="Luo L."/>
            <person name="Yu J."/>
            <person name="Kang L."/>
            <person name="Cui F."/>
        </authorList>
    </citation>
    <scope>NUCLEOTIDE SEQUENCE [LARGE SCALE GENOMIC DNA]</scope>
    <source>
        <strain evidence="5">Lst14</strain>
    </source>
</reference>
<name>A0A482X2G8_LAOST</name>
<comment type="caution">
    <text evidence="5">The sequence shown here is derived from an EMBL/GenBank/DDBJ whole genome shotgun (WGS) entry which is preliminary data.</text>
</comment>
<dbReference type="Gene3D" id="2.20.25.240">
    <property type="match status" value="1"/>
</dbReference>
<organism evidence="5 6">
    <name type="scientific">Laodelphax striatellus</name>
    <name type="common">Small brown planthopper</name>
    <name type="synonym">Delphax striatella</name>
    <dbReference type="NCBI Taxonomy" id="195883"/>
    <lineage>
        <taxon>Eukaryota</taxon>
        <taxon>Metazoa</taxon>
        <taxon>Ecdysozoa</taxon>
        <taxon>Arthropoda</taxon>
        <taxon>Hexapoda</taxon>
        <taxon>Insecta</taxon>
        <taxon>Pterygota</taxon>
        <taxon>Neoptera</taxon>
        <taxon>Paraneoptera</taxon>
        <taxon>Hemiptera</taxon>
        <taxon>Auchenorrhyncha</taxon>
        <taxon>Fulgoroidea</taxon>
        <taxon>Delphacidae</taxon>
        <taxon>Criomorphinae</taxon>
        <taxon>Laodelphax</taxon>
    </lineage>
</organism>
<evidence type="ECO:0000256" key="1">
    <source>
        <dbReference type="ARBA" id="ARBA00022723"/>
    </source>
</evidence>
<sequence length="112" mass="12798">MSFAVSKIIRAIEEASRASPKVIPLSEWTDVSMLTPRYTHTVQGNPKLMLEGYFYNKYKTSSGDKVLWRCDQLACYASVSMEQGRIVKVKSHAHQPDWKRWKEKVESGSSLS</sequence>
<evidence type="ECO:0000313" key="5">
    <source>
        <dbReference type="EMBL" id="RZF39431.1"/>
    </source>
</evidence>
<dbReference type="Proteomes" id="UP000291343">
    <property type="component" value="Unassembled WGS sequence"/>
</dbReference>
<dbReference type="SMR" id="A0A482X2G8"/>
<keyword evidence="2" id="KW-0863">Zinc-finger</keyword>
<evidence type="ECO:0000256" key="2">
    <source>
        <dbReference type="ARBA" id="ARBA00022771"/>
    </source>
</evidence>